<dbReference type="AlphaFoldDB" id="A0AA41QT38"/>
<organism evidence="1 2">
    <name type="scientific">Cryobacterium zhongshanensis</name>
    <dbReference type="NCBI Taxonomy" id="2928153"/>
    <lineage>
        <taxon>Bacteria</taxon>
        <taxon>Bacillati</taxon>
        <taxon>Actinomycetota</taxon>
        <taxon>Actinomycetes</taxon>
        <taxon>Micrococcales</taxon>
        <taxon>Microbacteriaceae</taxon>
        <taxon>Cryobacterium</taxon>
    </lineage>
</organism>
<gene>
    <name evidence="1" type="ORF">MQH31_04965</name>
</gene>
<comment type="caution">
    <text evidence="1">The sequence shown here is derived from an EMBL/GenBank/DDBJ whole genome shotgun (WGS) entry which is preliminary data.</text>
</comment>
<dbReference type="EMBL" id="JALGAR010000001">
    <property type="protein sequence ID" value="MCI4657161.1"/>
    <property type="molecule type" value="Genomic_DNA"/>
</dbReference>
<sequence>MTLDAQLAVTREGVDVFVELKLEGLPLFETWMGTFESKELADSRRQSYLAELTAS</sequence>
<evidence type="ECO:0000313" key="2">
    <source>
        <dbReference type="Proteomes" id="UP001165341"/>
    </source>
</evidence>
<protein>
    <submittedName>
        <fullName evidence="1">Uncharacterized protein</fullName>
    </submittedName>
</protein>
<name>A0AA41QT38_9MICO</name>
<proteinExistence type="predicted"/>
<keyword evidence="2" id="KW-1185">Reference proteome</keyword>
<evidence type="ECO:0000313" key="1">
    <source>
        <dbReference type="EMBL" id="MCI4657161.1"/>
    </source>
</evidence>
<reference evidence="1" key="1">
    <citation type="submission" date="2022-03" db="EMBL/GenBank/DDBJ databases">
        <title>Cryobacterium sp. nov. strain ZS14-85, isolated from Antarctic soil.</title>
        <authorList>
            <person name="Li J."/>
            <person name="Niu G."/>
        </authorList>
    </citation>
    <scope>NUCLEOTIDE SEQUENCE</scope>
    <source>
        <strain evidence="1">ZS14-85</strain>
    </source>
</reference>
<accession>A0AA41QT38</accession>
<dbReference type="Proteomes" id="UP001165341">
    <property type="component" value="Unassembled WGS sequence"/>
</dbReference>
<dbReference type="RefSeq" id="WP_243011147.1">
    <property type="nucleotide sequence ID" value="NZ_JALGAR010000001.1"/>
</dbReference>